<dbReference type="PIRSF" id="PIRSF006256">
    <property type="entry name" value="CMPcnvr_hdrg_mat"/>
    <property type="match status" value="1"/>
</dbReference>
<dbReference type="STRING" id="360411.AC812_13880"/>
<sequence>MNVEAVAVRVLVRGIVQGVGFRPFIYSLAQKYHLKGWVRNTSGNVEIHLEGTSNHVDQFLFELQNRLPPLARVDSLQVINTLPENPDDFRILSSQSDPTQFQPISPDTAICADCRRELFDPANRRFRYPFINCTNCGPRFTIIQSLPYDRPNTTMAGFEMCDTCREEYQNPQDRRFHAQPIACPECGPQVWFEVEGRPTACKEAAIQTAREWIKQGKILAIKGLGGFHLACDATNPQAVQTLRERKQRSDKPFALMAFDTKTIEEYCLISPQEKEWLESRFAPIVLLQPRQPEGLAANVAPRQRRLGFMLAYTPLHLLLTEPEEGYPPVLVMTSGNLSDEPIAYRDDQARRQLASLADAFLFHNREIHMRVDDSVVQSHRSKLYFIRRSRGFAPDGLMINQDLPPVLAVGAELKNAFCLTRGQYAFLSHYIGDMENYETFQSFEEGISHYERVFQIKPQAIASDLHPDYLATRYAIQRARDQNLPLVQVQHHHAHLVSCLGDNQFPAEQQAIGVILDGTGYGSDGAIWGGEFLLGNRAGFQRWMHLKYVPLPGGDAATRRVSRIALAHLWSAGLDWEADLPPVEALCEEERTILRTQLEHRINTPLTSSMGRLFDAVAGLLGIRDRITYEGQAAIELENLADEHETGIYPFSINKDEIDPSMLWEAILADWRNGLSLAVIAGRFHNTVAQIILDAVQSIREISGVNIVALSGGVWQNSLLLKKTIPLLEKSSFEVLTHQRVPANDGGIALGQALVAADQLHSSSFVQEGS</sequence>
<evidence type="ECO:0000256" key="5">
    <source>
        <dbReference type="ARBA" id="ARBA00022771"/>
    </source>
</evidence>
<dbReference type="Gene3D" id="3.30.110.120">
    <property type="match status" value="1"/>
</dbReference>
<dbReference type="InterPro" id="IPR004421">
    <property type="entry name" value="Carbamoyltransferase_HypF"/>
</dbReference>
<feature type="domain" description="YrdC-like" evidence="11">
    <location>
        <begin position="203"/>
        <end position="391"/>
    </location>
</feature>
<dbReference type="InterPro" id="IPR043129">
    <property type="entry name" value="ATPase_NBD"/>
</dbReference>
<evidence type="ECO:0000313" key="12">
    <source>
        <dbReference type="EMBL" id="KPL73871.1"/>
    </source>
</evidence>
<dbReference type="PATRIC" id="fig|360411.5.peg.2473"/>
<dbReference type="NCBIfam" id="TIGR00143">
    <property type="entry name" value="hypF"/>
    <property type="match status" value="1"/>
</dbReference>
<protein>
    <recommendedName>
        <fullName evidence="8">Carbamoyltransferase</fullName>
        <ecNumber evidence="8">6.2.-.-</ecNumber>
    </recommendedName>
</protein>
<dbReference type="Gene3D" id="3.30.420.40">
    <property type="match status" value="1"/>
</dbReference>
<evidence type="ECO:0000256" key="2">
    <source>
        <dbReference type="ARBA" id="ARBA00008097"/>
    </source>
</evidence>
<comment type="pathway">
    <text evidence="1">Protein modification; [NiFe] hydrogenase maturation.</text>
</comment>
<name>A0A0P6XFC3_9CHLR</name>
<feature type="active site" evidence="9">
    <location>
        <position position="40"/>
    </location>
</feature>
<dbReference type="PANTHER" id="PTHR42959:SF1">
    <property type="entry name" value="CARBAMOYLTRANSFERASE HYPF"/>
    <property type="match status" value="1"/>
</dbReference>
<evidence type="ECO:0000256" key="6">
    <source>
        <dbReference type="ARBA" id="ARBA00022833"/>
    </source>
</evidence>
<evidence type="ECO:0000256" key="3">
    <source>
        <dbReference type="ARBA" id="ARBA00022598"/>
    </source>
</evidence>
<dbReference type="InterPro" id="IPR036046">
    <property type="entry name" value="Acylphosphatase-like_dom_sf"/>
</dbReference>
<comment type="catalytic activity">
    <reaction evidence="7">
        <text>C-terminal L-cysteinyl-[HypE protein] + carbamoyl phosphate + ATP + H2O = C-terminal S-carboxamide-L-cysteinyl-[HypE protein] + AMP + phosphate + diphosphate + H(+)</text>
        <dbReference type="Rhea" id="RHEA:55636"/>
        <dbReference type="Rhea" id="RHEA-COMP:14247"/>
        <dbReference type="Rhea" id="RHEA-COMP:14392"/>
        <dbReference type="ChEBI" id="CHEBI:15377"/>
        <dbReference type="ChEBI" id="CHEBI:15378"/>
        <dbReference type="ChEBI" id="CHEBI:30616"/>
        <dbReference type="ChEBI" id="CHEBI:33019"/>
        <dbReference type="ChEBI" id="CHEBI:43474"/>
        <dbReference type="ChEBI" id="CHEBI:58228"/>
        <dbReference type="ChEBI" id="CHEBI:76913"/>
        <dbReference type="ChEBI" id="CHEBI:139126"/>
        <dbReference type="ChEBI" id="CHEBI:456215"/>
    </reaction>
</comment>
<dbReference type="SUPFAM" id="SSF54975">
    <property type="entry name" value="Acylphosphatase/BLUF domain-like"/>
    <property type="match status" value="1"/>
</dbReference>
<reference evidence="12 13" key="1">
    <citation type="submission" date="2015-07" db="EMBL/GenBank/DDBJ databases">
        <title>Draft genome of Bellilinea caldifistulae DSM 17877.</title>
        <authorList>
            <person name="Hemp J."/>
            <person name="Ward L.M."/>
            <person name="Pace L.A."/>
            <person name="Fischer W.W."/>
        </authorList>
    </citation>
    <scope>NUCLEOTIDE SEQUENCE [LARGE SCALE GENOMIC DNA]</scope>
    <source>
        <strain evidence="12 13">GOMI-1</strain>
    </source>
</reference>
<gene>
    <name evidence="12" type="ORF">AC812_13880</name>
</gene>
<evidence type="ECO:0000256" key="4">
    <source>
        <dbReference type="ARBA" id="ARBA00022723"/>
    </source>
</evidence>
<keyword evidence="9" id="KW-0378">Hydrolase</keyword>
<evidence type="ECO:0000256" key="8">
    <source>
        <dbReference type="PIRNR" id="PIRNR006256"/>
    </source>
</evidence>
<dbReference type="Pfam" id="PF07503">
    <property type="entry name" value="zf-HYPF"/>
    <property type="match status" value="2"/>
</dbReference>
<evidence type="ECO:0000259" key="10">
    <source>
        <dbReference type="PROSITE" id="PS51160"/>
    </source>
</evidence>
<dbReference type="PANTHER" id="PTHR42959">
    <property type="entry name" value="CARBAMOYLTRANSFERASE"/>
    <property type="match status" value="1"/>
</dbReference>
<comment type="caution">
    <text evidence="12">The sequence shown here is derived from an EMBL/GenBank/DDBJ whole genome shotgun (WGS) entry which is preliminary data.</text>
</comment>
<dbReference type="EMBL" id="LGHJ01000019">
    <property type="protein sequence ID" value="KPL73871.1"/>
    <property type="molecule type" value="Genomic_DNA"/>
</dbReference>
<dbReference type="InterPro" id="IPR017945">
    <property type="entry name" value="DHBP_synth_RibB-like_a/b_dom"/>
</dbReference>
<dbReference type="PROSITE" id="PS51163">
    <property type="entry name" value="YRDC"/>
    <property type="match status" value="1"/>
</dbReference>
<dbReference type="Gene3D" id="3.90.870.50">
    <property type="match status" value="1"/>
</dbReference>
<evidence type="ECO:0000256" key="7">
    <source>
        <dbReference type="ARBA" id="ARBA00048220"/>
    </source>
</evidence>
<dbReference type="GO" id="GO:0051604">
    <property type="term" value="P:protein maturation"/>
    <property type="evidence" value="ECO:0007669"/>
    <property type="project" value="TreeGrafter"/>
</dbReference>
<keyword evidence="4" id="KW-0479">Metal-binding</keyword>
<dbReference type="GO" id="GO:0003998">
    <property type="term" value="F:acylphosphatase activity"/>
    <property type="evidence" value="ECO:0007669"/>
    <property type="project" value="UniProtKB-EC"/>
</dbReference>
<keyword evidence="13" id="KW-1185">Reference proteome</keyword>
<dbReference type="InterPro" id="IPR011125">
    <property type="entry name" value="Znf_HypF"/>
</dbReference>
<evidence type="ECO:0000259" key="11">
    <source>
        <dbReference type="PROSITE" id="PS51163"/>
    </source>
</evidence>
<dbReference type="GO" id="GO:0016874">
    <property type="term" value="F:ligase activity"/>
    <property type="evidence" value="ECO:0007669"/>
    <property type="project" value="UniProtKB-UniRule"/>
</dbReference>
<dbReference type="Pfam" id="PF17788">
    <property type="entry name" value="HypF_C"/>
    <property type="match status" value="1"/>
</dbReference>
<comment type="catalytic activity">
    <reaction evidence="9">
        <text>an acyl phosphate + H2O = a carboxylate + phosphate + H(+)</text>
        <dbReference type="Rhea" id="RHEA:14965"/>
        <dbReference type="ChEBI" id="CHEBI:15377"/>
        <dbReference type="ChEBI" id="CHEBI:15378"/>
        <dbReference type="ChEBI" id="CHEBI:29067"/>
        <dbReference type="ChEBI" id="CHEBI:43474"/>
        <dbReference type="ChEBI" id="CHEBI:59918"/>
        <dbReference type="EC" id="3.6.1.7"/>
    </reaction>
</comment>
<dbReference type="InterPro" id="IPR001792">
    <property type="entry name" value="Acylphosphatase-like_dom"/>
</dbReference>
<accession>A0A0P6XFC3</accession>
<dbReference type="InterPro" id="IPR055128">
    <property type="entry name" value="HypF_C_2"/>
</dbReference>
<dbReference type="InterPro" id="IPR006070">
    <property type="entry name" value="Sua5-like_dom"/>
</dbReference>
<proteinExistence type="inferred from homology"/>
<dbReference type="SUPFAM" id="SSF55821">
    <property type="entry name" value="YrdC/RibB"/>
    <property type="match status" value="1"/>
</dbReference>
<dbReference type="FunFam" id="3.30.420.40:FF:000124">
    <property type="entry name" value="Carbamoyltransferase HypF"/>
    <property type="match status" value="1"/>
</dbReference>
<dbReference type="OrthoDB" id="9808093at2"/>
<dbReference type="PROSITE" id="PS51160">
    <property type="entry name" value="ACYLPHOSPHATASE_3"/>
    <property type="match status" value="1"/>
</dbReference>
<feature type="active site" evidence="9">
    <location>
        <position position="22"/>
    </location>
</feature>
<keyword evidence="5" id="KW-0863">Zinc-finger</keyword>
<dbReference type="Gene3D" id="3.30.420.360">
    <property type="match status" value="1"/>
</dbReference>
<keyword evidence="3" id="KW-0436">Ligase</keyword>
<dbReference type="UniPathway" id="UPA00335"/>
<dbReference type="AlphaFoldDB" id="A0A0P6XFC3"/>
<evidence type="ECO:0000256" key="9">
    <source>
        <dbReference type="PROSITE-ProRule" id="PRU00520"/>
    </source>
</evidence>
<keyword evidence="6" id="KW-0862">Zinc</keyword>
<dbReference type="EC" id="6.2.-.-" evidence="8"/>
<dbReference type="Pfam" id="PF01300">
    <property type="entry name" value="Sua5_yciO_yrdC"/>
    <property type="match status" value="1"/>
</dbReference>
<comment type="similarity">
    <text evidence="2 8">Belongs to the carbamoyltransferase HypF family.</text>
</comment>
<feature type="domain" description="Acylphosphatase-like" evidence="10">
    <location>
        <begin position="7"/>
        <end position="93"/>
    </location>
</feature>
<evidence type="ECO:0000313" key="13">
    <source>
        <dbReference type="Proteomes" id="UP000050514"/>
    </source>
</evidence>
<dbReference type="InterPro" id="IPR041440">
    <property type="entry name" value="HypF_C"/>
</dbReference>
<evidence type="ECO:0000256" key="1">
    <source>
        <dbReference type="ARBA" id="ARBA00004711"/>
    </source>
</evidence>
<dbReference type="GO" id="GO:0016743">
    <property type="term" value="F:carboxyl- or carbamoyltransferase activity"/>
    <property type="evidence" value="ECO:0007669"/>
    <property type="project" value="UniProtKB-UniRule"/>
</dbReference>
<dbReference type="Pfam" id="PF22521">
    <property type="entry name" value="HypF_C_2"/>
    <property type="match status" value="1"/>
</dbReference>
<dbReference type="InterPro" id="IPR017968">
    <property type="entry name" value="Acylphosphatase_CS"/>
</dbReference>
<dbReference type="Proteomes" id="UP000050514">
    <property type="component" value="Unassembled WGS sequence"/>
</dbReference>
<dbReference type="PROSITE" id="PS00150">
    <property type="entry name" value="ACYLPHOSPHATASE_1"/>
    <property type="match status" value="1"/>
</dbReference>
<dbReference type="Pfam" id="PF00708">
    <property type="entry name" value="Acylphosphatase"/>
    <property type="match status" value="1"/>
</dbReference>
<dbReference type="GO" id="GO:0008270">
    <property type="term" value="F:zinc ion binding"/>
    <property type="evidence" value="ECO:0007669"/>
    <property type="project" value="UniProtKB-KW"/>
</dbReference>
<dbReference type="SUPFAM" id="SSF53067">
    <property type="entry name" value="Actin-like ATPase domain"/>
    <property type="match status" value="1"/>
</dbReference>
<dbReference type="InterPro" id="IPR051060">
    <property type="entry name" value="Carbamoyltrans_HypF-like"/>
</dbReference>
<organism evidence="12 13">
    <name type="scientific">Bellilinea caldifistulae</name>
    <dbReference type="NCBI Taxonomy" id="360411"/>
    <lineage>
        <taxon>Bacteria</taxon>
        <taxon>Bacillati</taxon>
        <taxon>Chloroflexota</taxon>
        <taxon>Anaerolineae</taxon>
        <taxon>Anaerolineales</taxon>
        <taxon>Anaerolineaceae</taxon>
        <taxon>Bellilinea</taxon>
    </lineage>
</organism>
<dbReference type="RefSeq" id="WP_061917560.1">
    <property type="nucleotide sequence ID" value="NZ_DF967971.1"/>
</dbReference>
<dbReference type="GO" id="GO:0003725">
    <property type="term" value="F:double-stranded RNA binding"/>
    <property type="evidence" value="ECO:0007669"/>
    <property type="project" value="InterPro"/>
</dbReference>